<dbReference type="InterPro" id="IPR036397">
    <property type="entry name" value="RNaseH_sf"/>
</dbReference>
<reference evidence="2" key="1">
    <citation type="journal article" date="2019" name="Sci. Rep.">
        <title>Draft genome of Tanacetum cinerariifolium, the natural source of mosquito coil.</title>
        <authorList>
            <person name="Yamashiro T."/>
            <person name="Shiraishi A."/>
            <person name="Satake H."/>
            <person name="Nakayama K."/>
        </authorList>
    </citation>
    <scope>NUCLEOTIDE SEQUENCE</scope>
</reference>
<dbReference type="GO" id="GO:0003676">
    <property type="term" value="F:nucleic acid binding"/>
    <property type="evidence" value="ECO:0007669"/>
    <property type="project" value="InterPro"/>
</dbReference>
<accession>A0A699JJL1</accession>
<dbReference type="PANTHER" id="PTHR33116:SF76">
    <property type="entry name" value="DUF4283 DOMAIN-CONTAINING PROTEIN"/>
    <property type="match status" value="1"/>
</dbReference>
<dbReference type="AlphaFoldDB" id="A0A699JJL1"/>
<evidence type="ECO:0000259" key="1">
    <source>
        <dbReference type="Pfam" id="PF13966"/>
    </source>
</evidence>
<gene>
    <name evidence="2" type="ORF">Tci_612912</name>
</gene>
<feature type="domain" description="Reverse transcriptase zinc-binding" evidence="1">
    <location>
        <begin position="113"/>
        <end position="197"/>
    </location>
</feature>
<evidence type="ECO:0000313" key="2">
    <source>
        <dbReference type="EMBL" id="GFA40940.1"/>
    </source>
</evidence>
<dbReference type="Gene3D" id="3.30.420.10">
    <property type="entry name" value="Ribonuclease H-like superfamily/Ribonuclease H"/>
    <property type="match status" value="2"/>
</dbReference>
<proteinExistence type="predicted"/>
<organism evidence="2">
    <name type="scientific">Tanacetum cinerariifolium</name>
    <name type="common">Dalmatian daisy</name>
    <name type="synonym">Chrysanthemum cinerariifolium</name>
    <dbReference type="NCBI Taxonomy" id="118510"/>
    <lineage>
        <taxon>Eukaryota</taxon>
        <taxon>Viridiplantae</taxon>
        <taxon>Streptophyta</taxon>
        <taxon>Embryophyta</taxon>
        <taxon>Tracheophyta</taxon>
        <taxon>Spermatophyta</taxon>
        <taxon>Magnoliopsida</taxon>
        <taxon>eudicotyledons</taxon>
        <taxon>Gunneridae</taxon>
        <taxon>Pentapetalae</taxon>
        <taxon>asterids</taxon>
        <taxon>campanulids</taxon>
        <taxon>Asterales</taxon>
        <taxon>Asteraceae</taxon>
        <taxon>Asteroideae</taxon>
        <taxon>Anthemideae</taxon>
        <taxon>Anthemidinae</taxon>
        <taxon>Tanacetum</taxon>
    </lineage>
</organism>
<dbReference type="InterPro" id="IPR026960">
    <property type="entry name" value="RVT-Znf"/>
</dbReference>
<comment type="caution">
    <text evidence="2">The sequence shown here is derived from an EMBL/GenBank/DDBJ whole genome shotgun (WGS) entry which is preliminary data.</text>
</comment>
<protein>
    <recommendedName>
        <fullName evidence="1">Reverse transcriptase zinc-binding domain-containing protein</fullName>
    </recommendedName>
</protein>
<dbReference type="Pfam" id="PF13966">
    <property type="entry name" value="zf-RVT"/>
    <property type="match status" value="1"/>
</dbReference>
<name>A0A699JJL1_TANCI</name>
<dbReference type="PANTHER" id="PTHR33116">
    <property type="entry name" value="REVERSE TRANSCRIPTASE ZINC-BINDING DOMAIN-CONTAINING PROTEIN-RELATED-RELATED"/>
    <property type="match status" value="1"/>
</dbReference>
<dbReference type="InterPro" id="IPR012337">
    <property type="entry name" value="RNaseH-like_sf"/>
</dbReference>
<dbReference type="SUPFAM" id="SSF53098">
    <property type="entry name" value="Ribonuclease H-like"/>
    <property type="match status" value="1"/>
</dbReference>
<dbReference type="EMBL" id="BKCJ010418995">
    <property type="protein sequence ID" value="GFA40940.1"/>
    <property type="molecule type" value="Genomic_DNA"/>
</dbReference>
<sequence>MTRGWRKILQLCPLIREFCCFKIEDGSCTSIWFDNRCSLSPLASIISSRDIYRAGLTSNSKVSDLLLEGTLVWPPDLIARYPTLLSVTSPSMVGPCDQQEWRNRSGNIVPFLVNEFRNSIRPMAAKVNWFRVICFTNCIPRHTINFWLIIKKRLRTQDMLCSWDISGCLATNCPLCDMQPDSHEHLFFDCTLSKSIWDRVKIMAGLSNLIPSINFIVSDILPFANRHTTRSVIVKLVVAATAFKLTTCRFKKLRDGLAILRAENLAADHLSRLENPHQDDLENKEINKTFPLETLGMISSRSDSSTSWFADIANYHARNFSKWVEAKVIPTNNARVVVKFLKSLFSRFGTPHAIISDCGENRASWSDKLDDALWAFRTAFKTPIRFTPYKLVYEKACHLPIELEHEAYWALTHYNFDLKSAGDHQKV</sequence>